<protein>
    <submittedName>
        <fullName evidence="1">Uncharacterized protein</fullName>
    </submittedName>
</protein>
<organism evidence="1 2">
    <name type="scientific">Dothidotthia symphoricarpi CBS 119687</name>
    <dbReference type="NCBI Taxonomy" id="1392245"/>
    <lineage>
        <taxon>Eukaryota</taxon>
        <taxon>Fungi</taxon>
        <taxon>Dikarya</taxon>
        <taxon>Ascomycota</taxon>
        <taxon>Pezizomycotina</taxon>
        <taxon>Dothideomycetes</taxon>
        <taxon>Pleosporomycetidae</taxon>
        <taxon>Pleosporales</taxon>
        <taxon>Dothidotthiaceae</taxon>
        <taxon>Dothidotthia</taxon>
    </lineage>
</organism>
<proteinExistence type="predicted"/>
<evidence type="ECO:0000313" key="1">
    <source>
        <dbReference type="EMBL" id="KAF2123677.1"/>
    </source>
</evidence>
<dbReference type="GeneID" id="54402597"/>
<dbReference type="EMBL" id="ML977523">
    <property type="protein sequence ID" value="KAF2123677.1"/>
    <property type="molecule type" value="Genomic_DNA"/>
</dbReference>
<accession>A0A6A5ZY26</accession>
<name>A0A6A5ZY26_9PLEO</name>
<dbReference type="AlphaFoldDB" id="A0A6A5ZY26"/>
<gene>
    <name evidence="1" type="ORF">P153DRAFT_147348</name>
</gene>
<reference evidence="1" key="1">
    <citation type="journal article" date="2020" name="Stud. Mycol.">
        <title>101 Dothideomycetes genomes: a test case for predicting lifestyles and emergence of pathogens.</title>
        <authorList>
            <person name="Haridas S."/>
            <person name="Albert R."/>
            <person name="Binder M."/>
            <person name="Bloem J."/>
            <person name="Labutti K."/>
            <person name="Salamov A."/>
            <person name="Andreopoulos B."/>
            <person name="Baker S."/>
            <person name="Barry K."/>
            <person name="Bills G."/>
            <person name="Bluhm B."/>
            <person name="Cannon C."/>
            <person name="Castanera R."/>
            <person name="Culley D."/>
            <person name="Daum C."/>
            <person name="Ezra D."/>
            <person name="Gonzalez J."/>
            <person name="Henrissat B."/>
            <person name="Kuo A."/>
            <person name="Liang C."/>
            <person name="Lipzen A."/>
            <person name="Lutzoni F."/>
            <person name="Magnuson J."/>
            <person name="Mondo S."/>
            <person name="Nolan M."/>
            <person name="Ohm R."/>
            <person name="Pangilinan J."/>
            <person name="Park H.-J."/>
            <person name="Ramirez L."/>
            <person name="Alfaro M."/>
            <person name="Sun H."/>
            <person name="Tritt A."/>
            <person name="Yoshinaga Y."/>
            <person name="Zwiers L.-H."/>
            <person name="Turgeon B."/>
            <person name="Goodwin S."/>
            <person name="Spatafora J."/>
            <person name="Crous P."/>
            <person name="Grigoriev I."/>
        </authorList>
    </citation>
    <scope>NUCLEOTIDE SEQUENCE</scope>
    <source>
        <strain evidence="1">CBS 119687</strain>
    </source>
</reference>
<keyword evidence="2" id="KW-1185">Reference proteome</keyword>
<dbReference type="Proteomes" id="UP000799771">
    <property type="component" value="Unassembled WGS sequence"/>
</dbReference>
<dbReference type="RefSeq" id="XP_033518071.1">
    <property type="nucleotide sequence ID" value="XM_033662165.1"/>
</dbReference>
<evidence type="ECO:0000313" key="2">
    <source>
        <dbReference type="Proteomes" id="UP000799771"/>
    </source>
</evidence>
<sequence length="209" mass="23402">MCLLSWSNAPCHNIYYLLLSSQKSILNCATLQLNGALLISSVFQSLSPYSSTPILLELCYFTTVGNYSWKFCTSSALCSCIKSLNEITPKPNWFIPVCWCQPRPLLSNFPCIFAGDAMVAFRPESALAMAHHTCGCARSPTGWSITSPEVKIASSELRQRAQQVHRHYLVRLSSANDDLGRAHHALLRAWTTSPYVGRRRCVTSRVRRD</sequence>